<accession>A0ABV9M6N1</accession>
<evidence type="ECO:0000256" key="9">
    <source>
        <dbReference type="SAM" id="Phobius"/>
    </source>
</evidence>
<dbReference type="SUPFAM" id="SSF69189">
    <property type="entry name" value="Penicillin-binding protein associated domain"/>
    <property type="match status" value="1"/>
</dbReference>
<dbReference type="PANTHER" id="PTHR35333">
    <property type="entry name" value="BETA-LACTAMASE"/>
    <property type="match status" value="1"/>
</dbReference>
<comment type="function">
    <text evidence="1">Removes C-terminal D-alanyl residues from sugar-peptide cell wall precursors.</text>
</comment>
<keyword evidence="4" id="KW-0378">Hydrolase</keyword>
<feature type="signal peptide" evidence="10">
    <location>
        <begin position="1"/>
        <end position="27"/>
    </location>
</feature>
<feature type="domain" description="Peptidase S11 D-alanyl-D-alanine carboxypeptidase A N-terminal" evidence="11">
    <location>
        <begin position="49"/>
        <end position="294"/>
    </location>
</feature>
<feature type="transmembrane region" description="Helical" evidence="9">
    <location>
        <begin position="532"/>
        <end position="553"/>
    </location>
</feature>
<dbReference type="InterPro" id="IPR018044">
    <property type="entry name" value="Peptidase_S11"/>
</dbReference>
<keyword evidence="3 10" id="KW-0732">Signal</keyword>
<evidence type="ECO:0000256" key="1">
    <source>
        <dbReference type="ARBA" id="ARBA00003217"/>
    </source>
</evidence>
<evidence type="ECO:0000256" key="7">
    <source>
        <dbReference type="ARBA" id="ARBA00023316"/>
    </source>
</evidence>
<dbReference type="InterPro" id="IPR001967">
    <property type="entry name" value="Peptidase_S11_N"/>
</dbReference>
<feature type="chain" id="PRO_5045613670" evidence="10">
    <location>
        <begin position="28"/>
        <end position="554"/>
    </location>
</feature>
<evidence type="ECO:0000313" key="13">
    <source>
        <dbReference type="EMBL" id="MFC4710540.1"/>
    </source>
</evidence>
<comment type="caution">
    <text evidence="13">The sequence shown here is derived from an EMBL/GenBank/DDBJ whole genome shotgun (WGS) entry which is preliminary data.</text>
</comment>
<dbReference type="Pfam" id="PF00768">
    <property type="entry name" value="Peptidase_S11"/>
    <property type="match status" value="1"/>
</dbReference>
<sequence>MKQLKKYIIASLFFALSFALFPATVQAEDDLTTLTNGQQIVAEENLPTTSLVIEAQHGQILWEENADLTIDPGYLTHLMTLYLTYEALQKEEITWKSTITATETHQTLSQIQYVPNNNIFAGATYSLEDLIKLVSLPTSTTASYLLAELVAGDIDAFVVKMNDMAQRIGMKQTTFYSPSGLTPESLRTYDTLTDLVPEQSNQSTPKDLALLAFQLVNKFPELLDVTKQTDVVVQGSLVTQESFYNRNPFLFGQPNAIKGANGLLMDYSNLQQTNAIFTVKQNGMTVISLLLGANEEATVESTTSPMTIAGEALINHTFDTYDYRVIANKGEQIINRTTFYLENDFSSVLPKTTDAILETKEGRLYLTNSLPLISDSLPEIAVPYSKQTTTIEEKVKNSGFVSFIMSAFEITKLTILALGTIVIGFLFFLMSFFIPKKTNVGENDPNEGNEIEESPQDLNAFESIPLVSEHNDDLNEEEDTEETLELDEDEIELGPIEVIDEATVEEEEIFQSRSDRHQTSETKPFKWPFRRVTFYGGLTLMIAGIISLIAQYLL</sequence>
<dbReference type="InterPro" id="IPR015294">
    <property type="entry name" value="Pen-bd_prot4_C_dom"/>
</dbReference>
<keyword evidence="5" id="KW-0133">Cell shape</keyword>
<dbReference type="EMBL" id="JBHSGT010000051">
    <property type="protein sequence ID" value="MFC4710540.1"/>
    <property type="molecule type" value="Genomic_DNA"/>
</dbReference>
<dbReference type="Gene3D" id="3.40.710.10">
    <property type="entry name" value="DD-peptidase/beta-lactamase superfamily"/>
    <property type="match status" value="1"/>
</dbReference>
<organism evidence="13 14">
    <name type="scientific">Enterococcus eurekensis</name>
    <dbReference type="NCBI Taxonomy" id="1159753"/>
    <lineage>
        <taxon>Bacteria</taxon>
        <taxon>Bacillati</taxon>
        <taxon>Bacillota</taxon>
        <taxon>Bacilli</taxon>
        <taxon>Lactobacillales</taxon>
        <taxon>Enterococcaceae</taxon>
        <taxon>Enterococcus</taxon>
    </lineage>
</organism>
<dbReference type="PRINTS" id="PR00725">
    <property type="entry name" value="DADACBPTASE1"/>
</dbReference>
<dbReference type="RefSeq" id="WP_379965679.1">
    <property type="nucleotide sequence ID" value="NZ_JBHSGT010000051.1"/>
</dbReference>
<protein>
    <submittedName>
        <fullName evidence="13">DUF1958 domain-containing protein</fullName>
    </submittedName>
</protein>
<evidence type="ECO:0000256" key="6">
    <source>
        <dbReference type="ARBA" id="ARBA00022984"/>
    </source>
</evidence>
<name>A0ABV9M6N1_9ENTE</name>
<evidence type="ECO:0000259" key="12">
    <source>
        <dbReference type="Pfam" id="PF09211"/>
    </source>
</evidence>
<keyword evidence="9" id="KW-1133">Transmembrane helix</keyword>
<dbReference type="Gene3D" id="2.30.140.20">
    <property type="entry name" value="Penicillin-binding protein 4, C-terminal domain"/>
    <property type="match status" value="1"/>
</dbReference>
<dbReference type="Pfam" id="PF09211">
    <property type="entry name" value="DUF1958"/>
    <property type="match status" value="1"/>
</dbReference>
<dbReference type="InterPro" id="IPR037091">
    <property type="entry name" value="Pen-bd_prot4_C_dom_sf"/>
</dbReference>
<keyword evidence="9" id="KW-0472">Membrane</keyword>
<reference evidence="14" key="1">
    <citation type="journal article" date="2019" name="Int. J. Syst. Evol. Microbiol.">
        <title>The Global Catalogue of Microorganisms (GCM) 10K type strain sequencing project: providing services to taxonomists for standard genome sequencing and annotation.</title>
        <authorList>
            <consortium name="The Broad Institute Genomics Platform"/>
            <consortium name="The Broad Institute Genome Sequencing Center for Infectious Disease"/>
            <person name="Wu L."/>
            <person name="Ma J."/>
        </authorList>
    </citation>
    <scope>NUCLEOTIDE SEQUENCE [LARGE SCALE GENOMIC DNA]</scope>
    <source>
        <strain evidence="14">CGMCC 1.19061</strain>
    </source>
</reference>
<evidence type="ECO:0000256" key="8">
    <source>
        <dbReference type="RuleBase" id="RU004016"/>
    </source>
</evidence>
<dbReference type="PANTHER" id="PTHR35333:SF4">
    <property type="entry name" value="SLR0121 PROTEIN"/>
    <property type="match status" value="1"/>
</dbReference>
<feature type="transmembrane region" description="Helical" evidence="9">
    <location>
        <begin position="413"/>
        <end position="434"/>
    </location>
</feature>
<evidence type="ECO:0000259" key="11">
    <source>
        <dbReference type="Pfam" id="PF00768"/>
    </source>
</evidence>
<gene>
    <name evidence="13" type="ORF">ACFO3L_07980</name>
</gene>
<dbReference type="SUPFAM" id="SSF56601">
    <property type="entry name" value="beta-lactamase/transpeptidase-like"/>
    <property type="match status" value="1"/>
</dbReference>
<proteinExistence type="inferred from homology"/>
<feature type="domain" description="Penicillin-binding protein 4 C-terminal" evidence="12">
    <location>
        <begin position="325"/>
        <end position="375"/>
    </location>
</feature>
<dbReference type="InterPro" id="IPR000871">
    <property type="entry name" value="Beta-lactam_class-A"/>
</dbReference>
<dbReference type="InterPro" id="IPR012338">
    <property type="entry name" value="Beta-lactam/transpept-like"/>
</dbReference>
<keyword evidence="6" id="KW-0573">Peptidoglycan synthesis</keyword>
<evidence type="ECO:0000256" key="3">
    <source>
        <dbReference type="ARBA" id="ARBA00022729"/>
    </source>
</evidence>
<dbReference type="Proteomes" id="UP001596026">
    <property type="component" value="Unassembled WGS sequence"/>
</dbReference>
<dbReference type="InterPro" id="IPR015956">
    <property type="entry name" value="Peniciliin-bd_prot_C_sf"/>
</dbReference>
<keyword evidence="14" id="KW-1185">Reference proteome</keyword>
<evidence type="ECO:0000256" key="5">
    <source>
        <dbReference type="ARBA" id="ARBA00022960"/>
    </source>
</evidence>
<evidence type="ECO:0000256" key="2">
    <source>
        <dbReference type="ARBA" id="ARBA00007164"/>
    </source>
</evidence>
<comment type="similarity">
    <text evidence="2 8">Belongs to the peptidase S11 family.</text>
</comment>
<keyword evidence="9" id="KW-0812">Transmembrane</keyword>
<keyword evidence="7" id="KW-0961">Cell wall biogenesis/degradation</keyword>
<evidence type="ECO:0000256" key="4">
    <source>
        <dbReference type="ARBA" id="ARBA00022801"/>
    </source>
</evidence>
<evidence type="ECO:0000313" key="14">
    <source>
        <dbReference type="Proteomes" id="UP001596026"/>
    </source>
</evidence>
<evidence type="ECO:0000256" key="10">
    <source>
        <dbReference type="SAM" id="SignalP"/>
    </source>
</evidence>